<keyword evidence="1" id="KW-0732">Signal</keyword>
<dbReference type="PANTHER" id="PTHR30383">
    <property type="entry name" value="THIOESTERASE 1/PROTEASE 1/LYSOPHOSPHOLIPASE L1"/>
    <property type="match status" value="1"/>
</dbReference>
<dbReference type="EMBL" id="FUYE01000001">
    <property type="protein sequence ID" value="SKA76533.1"/>
    <property type="molecule type" value="Genomic_DNA"/>
</dbReference>
<dbReference type="InterPro" id="IPR051532">
    <property type="entry name" value="Ester_Hydrolysis_Enzymes"/>
</dbReference>
<dbReference type="GO" id="GO:0004622">
    <property type="term" value="F:phosphatidylcholine lysophospholipase activity"/>
    <property type="evidence" value="ECO:0007669"/>
    <property type="project" value="TreeGrafter"/>
</dbReference>
<protein>
    <submittedName>
        <fullName evidence="3">Lysophospholipase L1</fullName>
    </submittedName>
</protein>
<dbReference type="Proteomes" id="UP000190774">
    <property type="component" value="Unassembled WGS sequence"/>
</dbReference>
<dbReference type="STRING" id="48467.SAMN02745166_00193"/>
<evidence type="ECO:0000313" key="4">
    <source>
        <dbReference type="Proteomes" id="UP000190774"/>
    </source>
</evidence>
<evidence type="ECO:0000259" key="2">
    <source>
        <dbReference type="Pfam" id="PF13472"/>
    </source>
</evidence>
<feature type="domain" description="SGNH hydrolase-type esterase" evidence="2">
    <location>
        <begin position="45"/>
        <end position="200"/>
    </location>
</feature>
<name>A0A1T4WGT7_9BACT</name>
<gene>
    <name evidence="3" type="ORF">SAMN02745166_00193</name>
</gene>
<dbReference type="PANTHER" id="PTHR30383:SF5">
    <property type="entry name" value="SGNH HYDROLASE-TYPE ESTERASE DOMAIN-CONTAINING PROTEIN"/>
    <property type="match status" value="1"/>
</dbReference>
<evidence type="ECO:0000256" key="1">
    <source>
        <dbReference type="SAM" id="SignalP"/>
    </source>
</evidence>
<dbReference type="Pfam" id="PF13472">
    <property type="entry name" value="Lipase_GDSL_2"/>
    <property type="match status" value="1"/>
</dbReference>
<dbReference type="SUPFAM" id="SSF52266">
    <property type="entry name" value="SGNH hydrolase"/>
    <property type="match status" value="1"/>
</dbReference>
<evidence type="ECO:0000313" key="3">
    <source>
        <dbReference type="EMBL" id="SKA76533.1"/>
    </source>
</evidence>
<dbReference type="InterPro" id="IPR036514">
    <property type="entry name" value="SGNH_hydro_sf"/>
</dbReference>
<feature type="signal peptide" evidence="1">
    <location>
        <begin position="1"/>
        <end position="34"/>
    </location>
</feature>
<dbReference type="InterPro" id="IPR013830">
    <property type="entry name" value="SGNH_hydro"/>
</dbReference>
<keyword evidence="4" id="KW-1185">Reference proteome</keyword>
<sequence>MMISFMNTWFTTTTRSRLAFLAMACLTAVLPAHAEHEGKLQILLVGDSSTEGSMPRLMRPQGPHLEDVVRILLAAEKDLPPTNVINLGLSGEYVRRLLDTGRYDREIAKKPGVDYIFIRYGLNDYARRENFTENYPKDYSELIARLRKDHPAATLIVMTVIPYMDAEKSAQINALNRQVARDEKLPLFDIYPRYAQELRKGENMLNYRRYALSKVPEQYHELVKSFVFGKAPKQDVMVMDNQLDAQLGKLPGWFGDRHPNLAGYHVIGDETARYLAKMIREKGGKK</sequence>
<accession>A0A1T4WGT7</accession>
<dbReference type="AlphaFoldDB" id="A0A1T4WGT7"/>
<proteinExistence type="predicted"/>
<dbReference type="Gene3D" id="3.40.50.1110">
    <property type="entry name" value="SGNH hydrolase"/>
    <property type="match status" value="1"/>
</dbReference>
<organism evidence="3 4">
    <name type="scientific">Prosthecobacter debontii</name>
    <dbReference type="NCBI Taxonomy" id="48467"/>
    <lineage>
        <taxon>Bacteria</taxon>
        <taxon>Pseudomonadati</taxon>
        <taxon>Verrucomicrobiota</taxon>
        <taxon>Verrucomicrobiia</taxon>
        <taxon>Verrucomicrobiales</taxon>
        <taxon>Verrucomicrobiaceae</taxon>
        <taxon>Prosthecobacter</taxon>
    </lineage>
</organism>
<dbReference type="CDD" id="cd00229">
    <property type="entry name" value="SGNH_hydrolase"/>
    <property type="match status" value="1"/>
</dbReference>
<reference evidence="4" key="1">
    <citation type="submission" date="2017-02" db="EMBL/GenBank/DDBJ databases">
        <authorList>
            <person name="Varghese N."/>
            <person name="Submissions S."/>
        </authorList>
    </citation>
    <scope>NUCLEOTIDE SEQUENCE [LARGE SCALE GENOMIC DNA]</scope>
    <source>
        <strain evidence="4">ATCC 700200</strain>
    </source>
</reference>
<feature type="chain" id="PRO_5012007109" evidence="1">
    <location>
        <begin position="35"/>
        <end position="286"/>
    </location>
</feature>